<dbReference type="AlphaFoldDB" id="A0A0W0YUZ0"/>
<name>A0A0W0YUZ0_9GAMM</name>
<dbReference type="eggNOG" id="COG4359">
    <property type="taxonomic scope" value="Bacteria"/>
</dbReference>
<keyword evidence="1" id="KW-1133">Transmembrane helix</keyword>
<evidence type="ECO:0000256" key="1">
    <source>
        <dbReference type="SAM" id="Phobius"/>
    </source>
</evidence>
<dbReference type="RefSeq" id="WP_027271672.1">
    <property type="nucleotide sequence ID" value="NZ_CAAAJE010000021.1"/>
</dbReference>
<protein>
    <submittedName>
        <fullName evidence="2">Dot/Icm T4SS effector</fullName>
    </submittedName>
</protein>
<evidence type="ECO:0000313" key="2">
    <source>
        <dbReference type="EMBL" id="KTD60403.1"/>
    </source>
</evidence>
<dbReference type="PATRIC" id="fig|28087.4.peg.163"/>
<dbReference type="Proteomes" id="UP000054621">
    <property type="component" value="Unassembled WGS sequence"/>
</dbReference>
<sequence>MSIIIIYTDFDGTITEKPGGNTVLTEFYQSLLQGYKKGVRQDYKNTPMKELSEVQSIFETKFGKYNENFNYKQKDIDFLMSPNAVKFFHEILINHEIAVNIVTKNRIGYIKAIFKYQGFSDKEINKLIIFDSGRKFADVDFQLDRQKNKANRIYILDDSEADYIEMLRAVKNHGYNEKEIRGYKKNPGQFEWLQYLRDIKEITPCFVNHEKTVGMGDVTDHFLPINKPNLSSDYYILKMMTIWAAIGFTAGLGIGFNLAETGILSSFNGSRFGALAVGALIAVGCGVLSSVIGFDIAKGIDSKSDENKIKSFIVRGDSYELMREPERALKRNIHNASSVDGLPVSDKNNVVRHQDKTELLSKTCT</sequence>
<keyword evidence="1" id="KW-0812">Transmembrane</keyword>
<evidence type="ECO:0000313" key="3">
    <source>
        <dbReference type="Proteomes" id="UP000054621"/>
    </source>
</evidence>
<reference evidence="2 3" key="1">
    <citation type="submission" date="2015-11" db="EMBL/GenBank/DDBJ databases">
        <title>Genomic analysis of 38 Legionella species identifies large and diverse effector repertoires.</title>
        <authorList>
            <person name="Burstein D."/>
            <person name="Amaro F."/>
            <person name="Zusman T."/>
            <person name="Lifshitz Z."/>
            <person name="Cohen O."/>
            <person name="Gilbert J.A."/>
            <person name="Pupko T."/>
            <person name="Shuman H.A."/>
            <person name="Segal G."/>
        </authorList>
    </citation>
    <scope>NUCLEOTIDE SEQUENCE [LARGE SCALE GENOMIC DNA]</scope>
    <source>
        <strain evidence="2 3">Mt.St.Helens-4</strain>
    </source>
</reference>
<comment type="caution">
    <text evidence="2">The sequence shown here is derived from an EMBL/GenBank/DDBJ whole genome shotgun (WGS) entry which is preliminary data.</text>
</comment>
<organism evidence="2 3">
    <name type="scientific">Legionella sainthelensi</name>
    <dbReference type="NCBI Taxonomy" id="28087"/>
    <lineage>
        <taxon>Bacteria</taxon>
        <taxon>Pseudomonadati</taxon>
        <taxon>Pseudomonadota</taxon>
        <taxon>Gammaproteobacteria</taxon>
        <taxon>Legionellales</taxon>
        <taxon>Legionellaceae</taxon>
        <taxon>Legionella</taxon>
    </lineage>
</organism>
<dbReference type="STRING" id="28087.Lsai_0153"/>
<dbReference type="EMBL" id="LNYV01000002">
    <property type="protein sequence ID" value="KTD60403.1"/>
    <property type="molecule type" value="Genomic_DNA"/>
</dbReference>
<gene>
    <name evidence="2" type="ORF">Lsai_0153</name>
</gene>
<dbReference type="OrthoDB" id="5639065at2"/>
<feature type="transmembrane region" description="Helical" evidence="1">
    <location>
        <begin position="271"/>
        <end position="294"/>
    </location>
</feature>
<accession>A0A0W0YUZ0</accession>
<keyword evidence="1" id="KW-0472">Membrane</keyword>
<dbReference type="InterPro" id="IPR036412">
    <property type="entry name" value="HAD-like_sf"/>
</dbReference>
<dbReference type="SUPFAM" id="SSF56784">
    <property type="entry name" value="HAD-like"/>
    <property type="match status" value="1"/>
</dbReference>
<feature type="transmembrane region" description="Helical" evidence="1">
    <location>
        <begin position="235"/>
        <end position="259"/>
    </location>
</feature>
<proteinExistence type="predicted"/>